<keyword evidence="4 10" id="KW-0561">Oxygen transport</keyword>
<keyword evidence="3 10" id="KW-0349">Heme</keyword>
<name>A0A9X1QT73_9CORY</name>
<evidence type="ECO:0000256" key="9">
    <source>
        <dbReference type="ARBA" id="ARBA00049433"/>
    </source>
</evidence>
<keyword evidence="6" id="KW-0408">Iron</keyword>
<evidence type="ECO:0000256" key="1">
    <source>
        <dbReference type="ARBA" id="ARBA00006401"/>
    </source>
</evidence>
<dbReference type="PROSITE" id="PS01033">
    <property type="entry name" value="GLOBIN"/>
    <property type="match status" value="1"/>
</dbReference>
<dbReference type="GO" id="GO:0071949">
    <property type="term" value="F:FAD binding"/>
    <property type="evidence" value="ECO:0007669"/>
    <property type="project" value="TreeGrafter"/>
</dbReference>
<dbReference type="GO" id="GO:0071500">
    <property type="term" value="P:cellular response to nitrosative stress"/>
    <property type="evidence" value="ECO:0007669"/>
    <property type="project" value="TreeGrafter"/>
</dbReference>
<comment type="caution">
    <text evidence="13">The sequence shown here is derived from an EMBL/GenBank/DDBJ whole genome shotgun (WGS) entry which is preliminary data.</text>
</comment>
<dbReference type="GO" id="GO:0005344">
    <property type="term" value="F:oxygen carrier activity"/>
    <property type="evidence" value="ECO:0007669"/>
    <property type="project" value="UniProtKB-KW"/>
</dbReference>
<dbReference type="InterPro" id="IPR017927">
    <property type="entry name" value="FAD-bd_FR_type"/>
</dbReference>
<dbReference type="Gene3D" id="3.40.50.80">
    <property type="entry name" value="Nucleotide-binding domain of ferredoxin-NADP reductase (FNR) module"/>
    <property type="match status" value="1"/>
</dbReference>
<evidence type="ECO:0000313" key="13">
    <source>
        <dbReference type="EMBL" id="MCF4007318.1"/>
    </source>
</evidence>
<evidence type="ECO:0000313" key="14">
    <source>
        <dbReference type="Proteomes" id="UP001139336"/>
    </source>
</evidence>
<comment type="catalytic activity">
    <reaction evidence="9">
        <text>2 nitric oxide + NADPH + 2 O2 = 2 nitrate + NADP(+) + H(+)</text>
        <dbReference type="Rhea" id="RHEA:19465"/>
        <dbReference type="ChEBI" id="CHEBI:15378"/>
        <dbReference type="ChEBI" id="CHEBI:15379"/>
        <dbReference type="ChEBI" id="CHEBI:16480"/>
        <dbReference type="ChEBI" id="CHEBI:17632"/>
        <dbReference type="ChEBI" id="CHEBI:57783"/>
        <dbReference type="ChEBI" id="CHEBI:58349"/>
        <dbReference type="EC" id="1.14.12.17"/>
    </reaction>
</comment>
<dbReference type="InterPro" id="IPR000971">
    <property type="entry name" value="Globin"/>
</dbReference>
<dbReference type="SUPFAM" id="SSF46458">
    <property type="entry name" value="Globin-like"/>
    <property type="match status" value="1"/>
</dbReference>
<keyword evidence="7" id="KW-0520">NAD</keyword>
<dbReference type="GO" id="GO:0008941">
    <property type="term" value="F:nitric oxide dioxygenase NAD(P)H activity"/>
    <property type="evidence" value="ECO:0007669"/>
    <property type="project" value="UniProtKB-EC"/>
</dbReference>
<dbReference type="SUPFAM" id="SSF63380">
    <property type="entry name" value="Riboflavin synthase domain-like"/>
    <property type="match status" value="1"/>
</dbReference>
<dbReference type="GO" id="GO:0019825">
    <property type="term" value="F:oxygen binding"/>
    <property type="evidence" value="ECO:0007669"/>
    <property type="project" value="InterPro"/>
</dbReference>
<dbReference type="InterPro" id="IPR039261">
    <property type="entry name" value="FNR_nucleotide-bd"/>
</dbReference>
<evidence type="ECO:0000256" key="3">
    <source>
        <dbReference type="ARBA" id="ARBA00022617"/>
    </source>
</evidence>
<evidence type="ECO:0000256" key="4">
    <source>
        <dbReference type="ARBA" id="ARBA00022621"/>
    </source>
</evidence>
<evidence type="ECO:0000259" key="12">
    <source>
        <dbReference type="PROSITE" id="PS51384"/>
    </source>
</evidence>
<evidence type="ECO:0000256" key="8">
    <source>
        <dbReference type="ARBA" id="ARBA00048649"/>
    </source>
</evidence>
<dbReference type="GO" id="GO:0046210">
    <property type="term" value="P:nitric oxide catabolic process"/>
    <property type="evidence" value="ECO:0007669"/>
    <property type="project" value="TreeGrafter"/>
</dbReference>
<dbReference type="InterPro" id="IPR009050">
    <property type="entry name" value="Globin-like_sf"/>
</dbReference>
<dbReference type="GO" id="GO:0020037">
    <property type="term" value="F:heme binding"/>
    <property type="evidence" value="ECO:0007669"/>
    <property type="project" value="InterPro"/>
</dbReference>
<feature type="domain" description="FAD-binding FR-type" evidence="12">
    <location>
        <begin position="157"/>
        <end position="254"/>
    </location>
</feature>
<comment type="catalytic activity">
    <reaction evidence="8">
        <text>2 nitric oxide + NADH + 2 O2 = 2 nitrate + NAD(+) + H(+)</text>
        <dbReference type="Rhea" id="RHEA:19469"/>
        <dbReference type="ChEBI" id="CHEBI:15378"/>
        <dbReference type="ChEBI" id="CHEBI:15379"/>
        <dbReference type="ChEBI" id="CHEBI:16480"/>
        <dbReference type="ChEBI" id="CHEBI:17632"/>
        <dbReference type="ChEBI" id="CHEBI:57540"/>
        <dbReference type="ChEBI" id="CHEBI:57945"/>
        <dbReference type="EC" id="1.14.12.17"/>
    </reaction>
</comment>
<dbReference type="SUPFAM" id="SSF52343">
    <property type="entry name" value="Ferredoxin reductase-like, C-terminal NADP-linked domain"/>
    <property type="match status" value="1"/>
</dbReference>
<keyword evidence="5" id="KW-0479">Metal-binding</keyword>
<evidence type="ECO:0000256" key="10">
    <source>
        <dbReference type="RuleBase" id="RU000356"/>
    </source>
</evidence>
<dbReference type="PRINTS" id="PR00409">
    <property type="entry name" value="PHDIOXRDTASE"/>
</dbReference>
<dbReference type="PANTHER" id="PTHR43396">
    <property type="entry name" value="FLAVOHEMOPROTEIN"/>
    <property type="match status" value="1"/>
</dbReference>
<dbReference type="EMBL" id="JAKGSI010000004">
    <property type="protein sequence ID" value="MCF4007318.1"/>
    <property type="molecule type" value="Genomic_DNA"/>
</dbReference>
<evidence type="ECO:0000259" key="11">
    <source>
        <dbReference type="PROSITE" id="PS01033"/>
    </source>
</evidence>
<accession>A0A9X1QT73</accession>
<dbReference type="GO" id="GO:0046872">
    <property type="term" value="F:metal ion binding"/>
    <property type="evidence" value="ECO:0007669"/>
    <property type="project" value="UniProtKB-KW"/>
</dbReference>
<gene>
    <name evidence="13" type="ORF">L1O03_09055</name>
</gene>
<dbReference type="Gene3D" id="2.40.30.10">
    <property type="entry name" value="Translation factors"/>
    <property type="match status" value="1"/>
</dbReference>
<keyword evidence="10" id="KW-0813">Transport</keyword>
<evidence type="ECO:0000256" key="2">
    <source>
        <dbReference type="ARBA" id="ARBA00012229"/>
    </source>
</evidence>
<dbReference type="Gene3D" id="1.10.490.10">
    <property type="entry name" value="Globins"/>
    <property type="match status" value="1"/>
</dbReference>
<evidence type="ECO:0000256" key="5">
    <source>
        <dbReference type="ARBA" id="ARBA00022723"/>
    </source>
</evidence>
<evidence type="ECO:0000256" key="6">
    <source>
        <dbReference type="ARBA" id="ARBA00023004"/>
    </source>
</evidence>
<dbReference type="InterPro" id="IPR012292">
    <property type="entry name" value="Globin/Proto"/>
</dbReference>
<dbReference type="InterPro" id="IPR017938">
    <property type="entry name" value="Riboflavin_synthase-like_b-brl"/>
</dbReference>
<keyword evidence="14" id="KW-1185">Reference proteome</keyword>
<dbReference type="EC" id="1.14.12.17" evidence="2"/>
<feature type="domain" description="Globin" evidence="11">
    <location>
        <begin position="4"/>
        <end position="145"/>
    </location>
</feature>
<comment type="similarity">
    <text evidence="10">Belongs to the globin family.</text>
</comment>
<organism evidence="13 14">
    <name type="scientific">Corynebacterium uropygiale</name>
    <dbReference type="NCBI Taxonomy" id="1775911"/>
    <lineage>
        <taxon>Bacteria</taxon>
        <taxon>Bacillati</taxon>
        <taxon>Actinomycetota</taxon>
        <taxon>Actinomycetes</taxon>
        <taxon>Mycobacteriales</taxon>
        <taxon>Corynebacteriaceae</taxon>
        <taxon>Corynebacterium</taxon>
    </lineage>
</organism>
<comment type="similarity">
    <text evidence="1">In the C-terminal section; belongs to the flavoprotein pyridine nucleotide cytochrome reductase family.</text>
</comment>
<sequence>MTHPLTPEQEQIVRDTLPVVGAKIDDITPNFYRRMFAAHPELIAHVFNRGNQKQGAQQRALAASFATFAKTLVDPEAPDPAELLARIGHKHVSVGIREDQYPIVHTHLFDAIEEILTPEVFQGPVREAWDAVYREMERVLVDFENGIYEEKGVASGDVFRTVRVTRKQRLTDTITAFTVASDADFRPGQYISVRRTMADGAGQLRQYSLIGAPGRGELSFAVERDGEVSQSLIDGLEEGQDVEISLPTGDLVLDEERDTPVVLVSAGIGATPMAGILQHLADAGSPRAVLDLHADHSEETDALRELRAEAVKRLPHGAARTWYAPERLHLRDVDLPEDADVYLCGGTGFLQAARAELEERGVPRARVHFELFGPNDWLLD</sequence>
<dbReference type="Pfam" id="PF00042">
    <property type="entry name" value="Globin"/>
    <property type="match status" value="1"/>
</dbReference>
<dbReference type="CDD" id="cd06184">
    <property type="entry name" value="flavohem_like_fad_nad_binding"/>
    <property type="match status" value="1"/>
</dbReference>
<protein>
    <recommendedName>
        <fullName evidence="2">nitric oxide dioxygenase</fullName>
        <ecNumber evidence="2">1.14.12.17</ecNumber>
    </recommendedName>
</protein>
<dbReference type="Proteomes" id="UP001139336">
    <property type="component" value="Unassembled WGS sequence"/>
</dbReference>
<dbReference type="AlphaFoldDB" id="A0A9X1QT73"/>
<dbReference type="PANTHER" id="PTHR43396:SF3">
    <property type="entry name" value="FLAVOHEMOPROTEIN"/>
    <property type="match status" value="1"/>
</dbReference>
<proteinExistence type="inferred from homology"/>
<evidence type="ECO:0000256" key="7">
    <source>
        <dbReference type="ARBA" id="ARBA00023027"/>
    </source>
</evidence>
<dbReference type="PROSITE" id="PS51384">
    <property type="entry name" value="FAD_FR"/>
    <property type="match status" value="1"/>
</dbReference>
<dbReference type="RefSeq" id="WP_236119456.1">
    <property type="nucleotide sequence ID" value="NZ_JAKGSI010000004.1"/>
</dbReference>
<reference evidence="13" key="1">
    <citation type="submission" date="2022-01" db="EMBL/GenBank/DDBJ databases">
        <title>Corynebacterium sp. nov isolated from isolated from the feces of the greater white-fronted geese (Anser albifrons) at Poyang Lake, PR China.</title>
        <authorList>
            <person name="Liu Q."/>
        </authorList>
    </citation>
    <scope>NUCLEOTIDE SEQUENCE</scope>
    <source>
        <strain evidence="13">JCM 32435</strain>
    </source>
</reference>